<dbReference type="Proteomes" id="UP000007843">
    <property type="component" value="Chromosome"/>
</dbReference>
<reference evidence="2 3" key="1">
    <citation type="journal article" date="2012" name="J. Bacteriol.">
        <title>Complete genome sequence of Klebsiella oxytoca KCTC 1686, used in production of 2,3-butanediol.</title>
        <authorList>
            <person name="Shin S.H."/>
            <person name="Kim S."/>
            <person name="Kim J.Y."/>
            <person name="Lee S."/>
            <person name="Um Y."/>
            <person name="Oh M.K."/>
            <person name="Kim Y.R."/>
            <person name="Lee J."/>
            <person name="Yang K.S."/>
        </authorList>
    </citation>
    <scope>NUCLEOTIDE SEQUENCE [LARGE SCALE GENOMIC DNA]</scope>
    <source>
        <strain evidence="3">ATCC 8724 / DSM 4798 / JCM 20051 / NBRC 3318 / NRRL B-199 / KCTC 1686</strain>
    </source>
</reference>
<evidence type="ECO:0000259" key="1">
    <source>
        <dbReference type="Pfam" id="PF01261"/>
    </source>
</evidence>
<dbReference type="Gene3D" id="3.20.20.150">
    <property type="entry name" value="Divalent-metal-dependent TIM barrel enzymes"/>
    <property type="match status" value="1"/>
</dbReference>
<dbReference type="InterPro" id="IPR013022">
    <property type="entry name" value="Xyl_isomerase-like_TIM-brl"/>
</dbReference>
<dbReference type="InterPro" id="IPR050312">
    <property type="entry name" value="IolE/XylAMocC-like"/>
</dbReference>
<dbReference type="PANTHER" id="PTHR12110">
    <property type="entry name" value="HYDROXYPYRUVATE ISOMERASE"/>
    <property type="match status" value="1"/>
</dbReference>
<proteinExistence type="predicted"/>
<dbReference type="PANTHER" id="PTHR12110:SF48">
    <property type="entry name" value="BLL3656 PROTEIN"/>
    <property type="match status" value="1"/>
</dbReference>
<dbReference type="Pfam" id="PF01261">
    <property type="entry name" value="AP_endonuc_2"/>
    <property type="match status" value="1"/>
</dbReference>
<gene>
    <name evidence="2" type="ordered locus">KOX_12665</name>
</gene>
<organism evidence="2 3">
    <name type="scientific">Klebsiella michiganensis (strain ATCC 8724 / DSM 4798 / JCM 20051 / NBRC 3318 / NRRL B-199 / KCTC 1686 / BUCSAV 143 / CCM 1901)</name>
    <dbReference type="NCBI Taxonomy" id="1006551"/>
    <lineage>
        <taxon>Bacteria</taxon>
        <taxon>Pseudomonadati</taxon>
        <taxon>Pseudomonadota</taxon>
        <taxon>Gammaproteobacteria</taxon>
        <taxon>Enterobacterales</taxon>
        <taxon>Enterobacteriaceae</taxon>
        <taxon>Klebsiella/Raoultella group</taxon>
        <taxon>Klebsiella</taxon>
    </lineage>
</organism>
<dbReference type="GO" id="GO:0016853">
    <property type="term" value="F:isomerase activity"/>
    <property type="evidence" value="ECO:0007669"/>
    <property type="project" value="UniProtKB-KW"/>
</dbReference>
<name>A0A0H3H6V4_KLEM8</name>
<dbReference type="HOGENOM" id="CLU_035063_4_0_6"/>
<dbReference type="AlphaFoldDB" id="A0A0H3H6V4"/>
<dbReference type="EMBL" id="CP003218">
    <property type="protein sequence ID" value="AEX04259.1"/>
    <property type="molecule type" value="Genomic_DNA"/>
</dbReference>
<keyword evidence="2" id="KW-0413">Isomerase</keyword>
<accession>A0A0H3H6V4</accession>
<sequence length="272" mass="29094">MNMRTLSLAALTLLDVPPPEQVRIAAQTGFTHVGLRLLPATPSDPDYDMLGDTAAVRDTLAALMETGVRVSDVEIVRLTADFSLDARLQLFLTTAARLGAKQVLVAGNDENRTRSAENLARLAEAGQAYGLTMNLEPMPWTHLRTIAEARALINASGRSDIGILIDAIHFWRAGESLSTIAALPQNCLNYMQLCDALPQPPADEQELIYQARAARQVPGEGGLDLHGLMAALPATLPVSIEVPLSGARGALPALARAQLLFNAAQSYLRPCA</sequence>
<evidence type="ECO:0000313" key="2">
    <source>
        <dbReference type="EMBL" id="AEX04259.1"/>
    </source>
</evidence>
<dbReference type="SUPFAM" id="SSF51658">
    <property type="entry name" value="Xylose isomerase-like"/>
    <property type="match status" value="1"/>
</dbReference>
<feature type="domain" description="Xylose isomerase-like TIM barrel" evidence="1">
    <location>
        <begin position="23"/>
        <end position="246"/>
    </location>
</feature>
<dbReference type="InterPro" id="IPR036237">
    <property type="entry name" value="Xyl_isomerase-like_sf"/>
</dbReference>
<evidence type="ECO:0000313" key="3">
    <source>
        <dbReference type="Proteomes" id="UP000007843"/>
    </source>
</evidence>
<dbReference type="RefSeq" id="WP_014228172.1">
    <property type="nucleotide sequence ID" value="NC_016612.1"/>
</dbReference>
<dbReference type="KEGG" id="kox:KOX_12665"/>
<dbReference type="PATRIC" id="fig|1006551.4.peg.2547"/>
<protein>
    <submittedName>
        <fullName evidence="2">Xylose isomerase</fullName>
    </submittedName>
</protein>